<organism evidence="8">
    <name type="scientific">Phallusia mammillata</name>
    <dbReference type="NCBI Taxonomy" id="59560"/>
    <lineage>
        <taxon>Eukaryota</taxon>
        <taxon>Metazoa</taxon>
        <taxon>Chordata</taxon>
        <taxon>Tunicata</taxon>
        <taxon>Ascidiacea</taxon>
        <taxon>Phlebobranchia</taxon>
        <taxon>Ascidiidae</taxon>
        <taxon>Phallusia</taxon>
    </lineage>
</organism>
<dbReference type="InterPro" id="IPR039127">
    <property type="entry name" value="Trm112"/>
</dbReference>
<evidence type="ECO:0000256" key="3">
    <source>
        <dbReference type="ARBA" id="ARBA00007980"/>
    </source>
</evidence>
<dbReference type="Pfam" id="PF03966">
    <property type="entry name" value="Trm112p"/>
    <property type="match status" value="1"/>
</dbReference>
<dbReference type="Gene3D" id="2.20.25.10">
    <property type="match status" value="1"/>
</dbReference>
<protein>
    <recommendedName>
        <fullName evidence="4">Multifunctional methyltransferase subunit TRM112-like protein</fullName>
    </recommendedName>
    <alternativeName>
        <fullName evidence="7">tRNA methyltransferase 112 homolog</fullName>
    </alternativeName>
</protein>
<evidence type="ECO:0000256" key="4">
    <source>
        <dbReference type="ARBA" id="ARBA00019989"/>
    </source>
</evidence>
<dbReference type="GO" id="GO:0070476">
    <property type="term" value="P:rRNA (guanine-N7)-methylation"/>
    <property type="evidence" value="ECO:0007669"/>
    <property type="project" value="TreeGrafter"/>
</dbReference>
<name>A0A6F9DW45_9ASCI</name>
<dbReference type="CDD" id="cd21089">
    <property type="entry name" value="Trm112-like"/>
    <property type="match status" value="1"/>
</dbReference>
<evidence type="ECO:0000256" key="7">
    <source>
        <dbReference type="ARBA" id="ARBA00030516"/>
    </source>
</evidence>
<dbReference type="GO" id="GO:0008168">
    <property type="term" value="F:methyltransferase activity"/>
    <property type="evidence" value="ECO:0007669"/>
    <property type="project" value="UniProtKB-KW"/>
</dbReference>
<evidence type="ECO:0000256" key="6">
    <source>
        <dbReference type="ARBA" id="ARBA00023242"/>
    </source>
</evidence>
<dbReference type="GO" id="GO:0005654">
    <property type="term" value="C:nucleoplasm"/>
    <property type="evidence" value="ECO:0007669"/>
    <property type="project" value="UniProtKB-SubCell"/>
</dbReference>
<dbReference type="FunFam" id="2.20.25.10:FF:000015">
    <property type="entry name" value="Multifunctional methyltransferase subunit TRM112-like protein"/>
    <property type="match status" value="1"/>
</dbReference>
<accession>A0A6F9DW45</accession>
<reference evidence="8" key="1">
    <citation type="submission" date="2020-04" db="EMBL/GenBank/DDBJ databases">
        <authorList>
            <person name="Neveu A P."/>
        </authorList>
    </citation>
    <scope>NUCLEOTIDE SEQUENCE</scope>
    <source>
        <tissue evidence="8">Whole embryo</tissue>
    </source>
</reference>
<evidence type="ECO:0000256" key="5">
    <source>
        <dbReference type="ARBA" id="ARBA00022490"/>
    </source>
</evidence>
<dbReference type="GO" id="GO:0048471">
    <property type="term" value="C:perinuclear region of cytoplasm"/>
    <property type="evidence" value="ECO:0007669"/>
    <property type="project" value="UniProtKB-SubCell"/>
</dbReference>
<dbReference type="GO" id="GO:0046982">
    <property type="term" value="F:protein heterodimerization activity"/>
    <property type="evidence" value="ECO:0007669"/>
    <property type="project" value="InterPro"/>
</dbReference>
<evidence type="ECO:0000256" key="1">
    <source>
        <dbReference type="ARBA" id="ARBA00004556"/>
    </source>
</evidence>
<evidence type="ECO:0000313" key="8">
    <source>
        <dbReference type="EMBL" id="CAB3267258.1"/>
    </source>
</evidence>
<gene>
    <name evidence="8" type="primary">Trmt112</name>
</gene>
<keyword evidence="8" id="KW-0808">Transferase</keyword>
<evidence type="ECO:0000256" key="2">
    <source>
        <dbReference type="ARBA" id="ARBA00004642"/>
    </source>
</evidence>
<proteinExistence type="evidence at transcript level"/>
<comment type="similarity">
    <text evidence="3">Belongs to the TRM112 family.</text>
</comment>
<keyword evidence="5" id="KW-0963">Cytoplasm</keyword>
<dbReference type="InterPro" id="IPR005651">
    <property type="entry name" value="Trm112-like"/>
</dbReference>
<dbReference type="EMBL" id="LR791396">
    <property type="protein sequence ID" value="CAB3267258.1"/>
    <property type="molecule type" value="mRNA"/>
</dbReference>
<dbReference type="PANTHER" id="PTHR12773">
    <property type="entry name" value="UPF0315 PROTEIN-RELATED"/>
    <property type="match status" value="1"/>
</dbReference>
<dbReference type="AlphaFoldDB" id="A0A6F9DW45"/>
<dbReference type="PANTHER" id="PTHR12773:SF0">
    <property type="entry name" value="MULTIFUNCTIONAL METHYLTRANSFERASE SUBUNIT TRM112-LIKE PROTEIN"/>
    <property type="match status" value="1"/>
</dbReference>
<keyword evidence="6" id="KW-0539">Nucleus</keyword>
<dbReference type="GO" id="GO:0030488">
    <property type="term" value="P:tRNA methylation"/>
    <property type="evidence" value="ECO:0007669"/>
    <property type="project" value="TreeGrafter"/>
</dbReference>
<comment type="subcellular location">
    <subcellularLocation>
        <location evidence="1">Cytoplasm</location>
        <location evidence="1">Perinuclear region</location>
    </subcellularLocation>
    <subcellularLocation>
        <location evidence="2">Nucleus</location>
        <location evidence="2">Nucleoplasm</location>
    </subcellularLocation>
</comment>
<keyword evidence="8" id="KW-0489">Methyltransferase</keyword>
<dbReference type="SUPFAM" id="SSF158997">
    <property type="entry name" value="Trm112p-like"/>
    <property type="match status" value="1"/>
</dbReference>
<sequence>MLLSRILNMRLITHNMLTSHVKGVTNGYPLIIEATEVEEKEVDFNPEFISRMMSRIEWPALVKAMEWIGKKDCLPEEPIENCEKDNDFLQKAHHALMEIEVITGSLKCPESGRKFPISNGIPNMLLNEDEV</sequence>